<organism evidence="1 2">
    <name type="scientific">Cirrhinus molitorella</name>
    <name type="common">mud carp</name>
    <dbReference type="NCBI Taxonomy" id="172907"/>
    <lineage>
        <taxon>Eukaryota</taxon>
        <taxon>Metazoa</taxon>
        <taxon>Chordata</taxon>
        <taxon>Craniata</taxon>
        <taxon>Vertebrata</taxon>
        <taxon>Euteleostomi</taxon>
        <taxon>Actinopterygii</taxon>
        <taxon>Neopterygii</taxon>
        <taxon>Teleostei</taxon>
        <taxon>Ostariophysi</taxon>
        <taxon>Cypriniformes</taxon>
        <taxon>Cyprinidae</taxon>
        <taxon>Labeoninae</taxon>
        <taxon>Labeonini</taxon>
        <taxon>Cirrhinus</taxon>
    </lineage>
</organism>
<comment type="caution">
    <text evidence="1">The sequence shown here is derived from an EMBL/GenBank/DDBJ whole genome shotgun (WGS) entry which is preliminary data.</text>
</comment>
<proteinExistence type="predicted"/>
<sequence>MGDRQQVERSSSVDPIVWPRVGQGQRKVPQIVELTGHLVLESLGCEMSSFEASLCQESQDFLPVTRKPP</sequence>
<reference evidence="1 2" key="1">
    <citation type="submission" date="2023-09" db="EMBL/GenBank/DDBJ databases">
        <authorList>
            <person name="Wang M."/>
        </authorList>
    </citation>
    <scope>NUCLEOTIDE SEQUENCE [LARGE SCALE GENOMIC DNA]</scope>
    <source>
        <strain evidence="1">GT-2023</strain>
        <tissue evidence="1">Liver</tissue>
    </source>
</reference>
<evidence type="ECO:0000313" key="2">
    <source>
        <dbReference type="Proteomes" id="UP001558613"/>
    </source>
</evidence>
<name>A0ABR3M862_9TELE</name>
<protein>
    <submittedName>
        <fullName evidence="1">Uncharacterized protein</fullName>
    </submittedName>
</protein>
<keyword evidence="2" id="KW-1185">Reference proteome</keyword>
<dbReference type="EMBL" id="JAYMGO010000015">
    <property type="protein sequence ID" value="KAL1260441.1"/>
    <property type="molecule type" value="Genomic_DNA"/>
</dbReference>
<gene>
    <name evidence="1" type="ORF">QQF64_008268</name>
</gene>
<evidence type="ECO:0000313" key="1">
    <source>
        <dbReference type="EMBL" id="KAL1260441.1"/>
    </source>
</evidence>
<accession>A0ABR3M862</accession>
<dbReference type="Proteomes" id="UP001558613">
    <property type="component" value="Unassembled WGS sequence"/>
</dbReference>